<protein>
    <submittedName>
        <fullName evidence="1">Uncharacterized protein</fullName>
    </submittedName>
</protein>
<reference evidence="1 2" key="1">
    <citation type="submission" date="2011-12" db="EMBL/GenBank/DDBJ databases">
        <title>The Genome Sequence of Prevotella micans F0438.</title>
        <authorList>
            <consortium name="The Broad Institute Genome Sequencing Platform"/>
            <person name="Earl A."/>
            <person name="Ward D."/>
            <person name="Feldgarden M."/>
            <person name="Gevers D."/>
            <person name="Izard J."/>
            <person name="Baranova O.V."/>
            <person name="Blanton J.M."/>
            <person name="Wade W.G."/>
            <person name="Dewhirst F.E."/>
            <person name="Young S.K."/>
            <person name="Zeng Q."/>
            <person name="Gargeya S."/>
            <person name="Fitzgerald M."/>
            <person name="Haas B."/>
            <person name="Abouelleil A."/>
            <person name="Alvarado L."/>
            <person name="Arachchi H.M."/>
            <person name="Berlin A."/>
            <person name="Chapman S.B."/>
            <person name="Gearin G."/>
            <person name="Goldberg J."/>
            <person name="Griggs A."/>
            <person name="Gujja S."/>
            <person name="Hansen M."/>
            <person name="Heiman D."/>
            <person name="Howarth C."/>
            <person name="Larimer J."/>
            <person name="Lui A."/>
            <person name="MacDonald P.J.P."/>
            <person name="McCowen C."/>
            <person name="Montmayeur A."/>
            <person name="Murphy C."/>
            <person name="Neiman D."/>
            <person name="Pearson M."/>
            <person name="Priest M."/>
            <person name="Roberts A."/>
            <person name="Saif S."/>
            <person name="Shea T."/>
            <person name="Sisk P."/>
            <person name="Stolte C."/>
            <person name="Sykes S."/>
            <person name="Wortman J."/>
            <person name="Nusbaum C."/>
            <person name="Birren B."/>
        </authorList>
    </citation>
    <scope>NUCLEOTIDE SEQUENCE [LARGE SCALE GENOMIC DNA]</scope>
    <source>
        <strain evidence="1 2">F0438</strain>
    </source>
</reference>
<sequence>MSITIYCSSWNSTELYVGISLANSNNRVLEISNQNRISTDIILHQSGTDGTSVWD</sequence>
<gene>
    <name evidence="1" type="ORF">HMPREF9140_01030</name>
</gene>
<dbReference type="STRING" id="883158.HMPREF9140_01030"/>
<dbReference type="Proteomes" id="UP000016023">
    <property type="component" value="Unassembled WGS sequence"/>
</dbReference>
<accession>H1Q292</accession>
<keyword evidence="2" id="KW-1185">Reference proteome</keyword>
<dbReference type="AlphaFoldDB" id="H1Q292"/>
<proteinExistence type="predicted"/>
<organism evidence="1 2">
    <name type="scientific">Prevotella micans F0438</name>
    <dbReference type="NCBI Taxonomy" id="883158"/>
    <lineage>
        <taxon>Bacteria</taxon>
        <taxon>Pseudomonadati</taxon>
        <taxon>Bacteroidota</taxon>
        <taxon>Bacteroidia</taxon>
        <taxon>Bacteroidales</taxon>
        <taxon>Prevotellaceae</taxon>
        <taxon>Prevotella</taxon>
    </lineage>
</organism>
<evidence type="ECO:0000313" key="1">
    <source>
        <dbReference type="EMBL" id="EHO71162.1"/>
    </source>
</evidence>
<comment type="caution">
    <text evidence="1">The sequence shown here is derived from an EMBL/GenBank/DDBJ whole genome shotgun (WGS) entry which is preliminary data.</text>
</comment>
<dbReference type="HOGENOM" id="CLU_3028509_0_0_10"/>
<name>H1Q292_9BACT</name>
<dbReference type="EMBL" id="AGWK01000029">
    <property type="protein sequence ID" value="EHO71162.1"/>
    <property type="molecule type" value="Genomic_DNA"/>
</dbReference>
<evidence type="ECO:0000313" key="2">
    <source>
        <dbReference type="Proteomes" id="UP000016023"/>
    </source>
</evidence>